<feature type="region of interest" description="Disordered" evidence="3">
    <location>
        <begin position="577"/>
        <end position="601"/>
    </location>
</feature>
<protein>
    <submittedName>
        <fullName evidence="5">WD40-repeat-containing domain</fullName>
    </submittedName>
</protein>
<evidence type="ECO:0000256" key="3">
    <source>
        <dbReference type="SAM" id="MobiDB-lite"/>
    </source>
</evidence>
<sequence length="770" mass="89444">MKSKFEPKPIKIQDEDQIIQVQVTQNITTVATDNLFKYAFIGGNQCLKLMEINSGNKLFVERKNLKSKIPQPTYISWNPINNDKVGVVSQLQGTVTIFTIEASPNFVSNTSIQIDEPRILKFNWHPTNENLMITCRQDVNEDQIKLWDLTNISEGKLRDPIMCFTASETVLDLKFNPHDPNYFVVGLSNGTIQYFNMNEQYPIISKMVHTGEIYTLDWNTSYPGILAIGSFDREMKILLLHGNQEFEEKSKMKYITKIRHIQWSQKNPLQIYVVAFQVDCTMIVYDVSNMYKPKQIYRGHLNNIITINFSQNEEYLLTSSKEGYIQLRKSDINYKLYDFVTRNPVVFDINNNLAFKSEQPSFTPLEKNNEDDMQINENEISQQYAQFEQQGEKAISRNRRRNTSRDFIQNQNYFKGIGKSSSGVELNQMLGINGANANKSYFLQNYEQMTQNYNKSIQIGNQTPQQSSYIANSINNSNALKVQNQDINEIIDNSKLILNRDVAIINNINKLWDNDYSMSIKEELEYLQSNYLMEGSLDKIVQHNVYVAQKLKKQNVVKTWKQFHKFFQSIEVKENQNQSNVSKQNNQEQGQEDQQQSSVNGKTDKVIIDSCMSLLQQLINEGELQSAIFIFNTFFEYLYVGKEQEAQISKWYVSYIELLKRFEMYKFVNILVQKFKLQLLKMQNGLFISKCTKCGTIMENKDKKSQCKKCRNTLLCSICNLPIKGLLIWCQVCGHAGHFKEMGDWFKKKKNQFCPAGCGHQCFSSKSLFI</sequence>
<evidence type="ECO:0000259" key="4">
    <source>
        <dbReference type="Pfam" id="PF17120"/>
    </source>
</evidence>
<dbReference type="Pfam" id="PF00400">
    <property type="entry name" value="WD40"/>
    <property type="match status" value="1"/>
</dbReference>
<feature type="domain" description="WDR59/RTC1-like RING zinc finger" evidence="4">
    <location>
        <begin position="715"/>
        <end position="764"/>
    </location>
</feature>
<dbReference type="EMBL" id="LDAU01000074">
    <property type="protein sequence ID" value="KRX08074.1"/>
    <property type="molecule type" value="Genomic_DNA"/>
</dbReference>
<dbReference type="Gene3D" id="2.130.10.10">
    <property type="entry name" value="YVTN repeat-like/Quinoprotein amine dehydrogenase"/>
    <property type="match status" value="2"/>
</dbReference>
<dbReference type="InterPro" id="IPR036322">
    <property type="entry name" value="WD40_repeat_dom_sf"/>
</dbReference>
<evidence type="ECO:0000313" key="6">
    <source>
        <dbReference type="Proteomes" id="UP000054937"/>
    </source>
</evidence>
<keyword evidence="2" id="KW-0677">Repeat</keyword>
<dbReference type="InterPro" id="IPR037590">
    <property type="entry name" value="WDR24"/>
</dbReference>
<dbReference type="SUPFAM" id="SSF50978">
    <property type="entry name" value="WD40 repeat-like"/>
    <property type="match status" value="1"/>
</dbReference>
<dbReference type="InterPro" id="IPR015943">
    <property type="entry name" value="WD40/YVTN_repeat-like_dom_sf"/>
</dbReference>
<dbReference type="OMA" id="WDSRRHE"/>
<keyword evidence="1" id="KW-0853">WD repeat</keyword>
<dbReference type="GO" id="GO:0016239">
    <property type="term" value="P:positive regulation of macroautophagy"/>
    <property type="evidence" value="ECO:0007669"/>
    <property type="project" value="TreeGrafter"/>
</dbReference>
<dbReference type="SMART" id="SM00320">
    <property type="entry name" value="WD40"/>
    <property type="match status" value="3"/>
</dbReference>
<feature type="compositionally biased region" description="Low complexity" evidence="3">
    <location>
        <begin position="577"/>
        <end position="596"/>
    </location>
</feature>
<reference evidence="5 6" key="1">
    <citation type="journal article" date="2015" name="Sci. Rep.">
        <title>Genome of the facultative scuticociliatosis pathogen Pseudocohnilembus persalinus provides insight into its virulence through horizontal gene transfer.</title>
        <authorList>
            <person name="Xiong J."/>
            <person name="Wang G."/>
            <person name="Cheng J."/>
            <person name="Tian M."/>
            <person name="Pan X."/>
            <person name="Warren A."/>
            <person name="Jiang C."/>
            <person name="Yuan D."/>
            <person name="Miao W."/>
        </authorList>
    </citation>
    <scope>NUCLEOTIDE SEQUENCE [LARGE SCALE GENOMIC DNA]</scope>
    <source>
        <strain evidence="5">36N120E</strain>
    </source>
</reference>
<dbReference type="GO" id="GO:0005829">
    <property type="term" value="C:cytosol"/>
    <property type="evidence" value="ECO:0007669"/>
    <property type="project" value="TreeGrafter"/>
</dbReference>
<dbReference type="GO" id="GO:0005774">
    <property type="term" value="C:vacuolar membrane"/>
    <property type="evidence" value="ECO:0007669"/>
    <property type="project" value="TreeGrafter"/>
</dbReference>
<comment type="caution">
    <text evidence="5">The sequence shown here is derived from an EMBL/GenBank/DDBJ whole genome shotgun (WGS) entry which is preliminary data.</text>
</comment>
<accession>A0A0V0R1B3</accession>
<dbReference type="Pfam" id="PF17120">
    <property type="entry name" value="zf-RING_16"/>
    <property type="match status" value="1"/>
</dbReference>
<gene>
    <name evidence="5" type="ORF">PPERSA_10436</name>
</gene>
<evidence type="ECO:0000313" key="5">
    <source>
        <dbReference type="EMBL" id="KRX08074.1"/>
    </source>
</evidence>
<dbReference type="AlphaFoldDB" id="A0A0V0R1B3"/>
<evidence type="ECO:0000256" key="1">
    <source>
        <dbReference type="ARBA" id="ARBA00022574"/>
    </source>
</evidence>
<dbReference type="PANTHER" id="PTHR46200:SF1">
    <property type="entry name" value="GATOR COMPLEX PROTEIN WDR24"/>
    <property type="match status" value="1"/>
</dbReference>
<keyword evidence="6" id="KW-1185">Reference proteome</keyword>
<proteinExistence type="predicted"/>
<dbReference type="CDD" id="cd16693">
    <property type="entry name" value="mRING-H2-C3H3C2_WDR24"/>
    <property type="match status" value="1"/>
</dbReference>
<organism evidence="5 6">
    <name type="scientific">Pseudocohnilembus persalinus</name>
    <name type="common">Ciliate</name>
    <dbReference type="NCBI Taxonomy" id="266149"/>
    <lineage>
        <taxon>Eukaryota</taxon>
        <taxon>Sar</taxon>
        <taxon>Alveolata</taxon>
        <taxon>Ciliophora</taxon>
        <taxon>Intramacronucleata</taxon>
        <taxon>Oligohymenophorea</taxon>
        <taxon>Scuticociliatia</taxon>
        <taxon>Philasterida</taxon>
        <taxon>Pseudocohnilembidae</taxon>
        <taxon>Pseudocohnilembus</taxon>
    </lineage>
</organism>
<dbReference type="GO" id="GO:0061700">
    <property type="term" value="C:GATOR2 complex"/>
    <property type="evidence" value="ECO:0007669"/>
    <property type="project" value="TreeGrafter"/>
</dbReference>
<dbReference type="GO" id="GO:1904263">
    <property type="term" value="P:positive regulation of TORC1 signaling"/>
    <property type="evidence" value="ECO:0007669"/>
    <property type="project" value="TreeGrafter"/>
</dbReference>
<dbReference type="Proteomes" id="UP000054937">
    <property type="component" value="Unassembled WGS sequence"/>
</dbReference>
<evidence type="ECO:0000256" key="2">
    <source>
        <dbReference type="ARBA" id="ARBA00022737"/>
    </source>
</evidence>
<dbReference type="InParanoid" id="A0A0V0R1B3"/>
<name>A0A0V0R1B3_PSEPJ</name>
<dbReference type="OrthoDB" id="60955at2759"/>
<dbReference type="PANTHER" id="PTHR46200">
    <property type="entry name" value="GATOR COMPLEX PROTEIN WDR24"/>
    <property type="match status" value="1"/>
</dbReference>
<dbReference type="InterPro" id="IPR049566">
    <property type="entry name" value="WDR59_RTC1-like_RING_Znf"/>
</dbReference>
<dbReference type="InterPro" id="IPR001680">
    <property type="entry name" value="WD40_rpt"/>
</dbReference>